<dbReference type="OMA" id="CTMEPIE"/>
<evidence type="ECO:0000313" key="2">
    <source>
        <dbReference type="Proteomes" id="UP000078387"/>
    </source>
</evidence>
<dbReference type="AlphaFoldDB" id="A0A5K1VCR0"/>
<dbReference type="VEuPathDB" id="AmoebaDB:EHI7A_014460"/>
<protein>
    <submittedName>
        <fullName evidence="1">Uncharacterized protein</fullName>
    </submittedName>
</protein>
<organism evidence="1 2">
    <name type="scientific">Entamoeba histolytica</name>
    <dbReference type="NCBI Taxonomy" id="5759"/>
    <lineage>
        <taxon>Eukaryota</taxon>
        <taxon>Amoebozoa</taxon>
        <taxon>Evosea</taxon>
        <taxon>Archamoebae</taxon>
        <taxon>Mastigamoebida</taxon>
        <taxon>Entamoebidae</taxon>
        <taxon>Entamoeba</taxon>
    </lineage>
</organism>
<gene>
    <name evidence="1" type="ORF">CL6EHI_148710</name>
</gene>
<reference evidence="1 2" key="1">
    <citation type="submission" date="2016-05" db="EMBL/GenBank/DDBJ databases">
        <title>First whole genome sequencing of Entamoeba histolytica HM1:IMSS-clone-6.</title>
        <authorList>
            <person name="Mukherjee Avik.K."/>
            <person name="Izumyama S."/>
            <person name="Nakada-Tsukui K."/>
            <person name="Nozaki T."/>
        </authorList>
    </citation>
    <scope>NUCLEOTIDE SEQUENCE [LARGE SCALE GENOMIC DNA]</scope>
    <source>
        <strain evidence="1 2">HM1:IMSS clone 6</strain>
    </source>
</reference>
<dbReference type="VEuPathDB" id="AmoebaDB:EHI8A_011820"/>
<comment type="caution">
    <text evidence="1">The sequence shown here is derived from an EMBL/GenBank/DDBJ whole genome shotgun (WGS) entry which is preliminary data.</text>
</comment>
<proteinExistence type="predicted"/>
<name>A0A5K1VCR0_ENTHI</name>
<dbReference type="Proteomes" id="UP000078387">
    <property type="component" value="Unassembled WGS sequence"/>
</dbReference>
<dbReference type="EMBL" id="BDEQ01000001">
    <property type="protein sequence ID" value="GAT91710.1"/>
    <property type="molecule type" value="Genomic_DNA"/>
</dbReference>
<dbReference type="VEuPathDB" id="AmoebaDB:KM1_033070"/>
<sequence>MNSHLFPCCFTVKTTQLPLHIIEFHSSFSQYLSVVDIDEQEFEKIYLNCQKKEITSHGLLGAFKSALKEVPTQSIEIMSLLPFINANDFIIVSITPEQSNKILLQQIQKKLEQSDYFSSCCIEVFNNFQFISTSSSLVKLSVVESSSCISLLQLLSNITEELRKNEILSRYVYVLQKLIQHVIPSCSLFYSISFVVHFIKWIKINKDITKIPSYLSLKTTALEFCHLKELLPQELSLLSSIELFPNSIFSTQIIKQKESNVVACAGIPSFVSVFDIQHWLKPYHALRFLMYQPSFCSAQTQRCGVVFIDFDSIENALIMIKTPQLINARYAKYFDPLIFKYPPSGYSYCTMEAIEWVVSSELHPCCEISITKLTQQ</sequence>
<dbReference type="VEuPathDB" id="AmoebaDB:EHI5A_030270"/>
<accession>A0A5K1VCR0</accession>
<evidence type="ECO:0000313" key="1">
    <source>
        <dbReference type="EMBL" id="GAT91710.1"/>
    </source>
</evidence>
<dbReference type="VEuPathDB" id="AmoebaDB:EHI_148710"/>